<name>A0A2P2Q0U6_RHIMU</name>
<dbReference type="EMBL" id="GGEC01080101">
    <property type="protein sequence ID" value="MBX60585.1"/>
    <property type="molecule type" value="Transcribed_RNA"/>
</dbReference>
<dbReference type="AlphaFoldDB" id="A0A2P2Q0U6"/>
<evidence type="ECO:0000313" key="1">
    <source>
        <dbReference type="EMBL" id="MBX60585.1"/>
    </source>
</evidence>
<reference evidence="1" key="1">
    <citation type="submission" date="2018-02" db="EMBL/GenBank/DDBJ databases">
        <title>Rhizophora mucronata_Transcriptome.</title>
        <authorList>
            <person name="Meera S.P."/>
            <person name="Sreeshan A."/>
            <person name="Augustine A."/>
        </authorList>
    </citation>
    <scope>NUCLEOTIDE SEQUENCE</scope>
    <source>
        <tissue evidence="1">Leaf</tissue>
    </source>
</reference>
<protein>
    <submittedName>
        <fullName evidence="1">Uncharacterized protein</fullName>
    </submittedName>
</protein>
<accession>A0A2P2Q0U6</accession>
<organism evidence="1">
    <name type="scientific">Rhizophora mucronata</name>
    <name type="common">Asiatic mangrove</name>
    <dbReference type="NCBI Taxonomy" id="61149"/>
    <lineage>
        <taxon>Eukaryota</taxon>
        <taxon>Viridiplantae</taxon>
        <taxon>Streptophyta</taxon>
        <taxon>Embryophyta</taxon>
        <taxon>Tracheophyta</taxon>
        <taxon>Spermatophyta</taxon>
        <taxon>Magnoliopsida</taxon>
        <taxon>eudicotyledons</taxon>
        <taxon>Gunneridae</taxon>
        <taxon>Pentapetalae</taxon>
        <taxon>rosids</taxon>
        <taxon>fabids</taxon>
        <taxon>Malpighiales</taxon>
        <taxon>Rhizophoraceae</taxon>
        <taxon>Rhizophora</taxon>
    </lineage>
</organism>
<proteinExistence type="predicted"/>
<sequence length="17" mass="2042">MIGHSYKISWVNYLTVM</sequence>